<sequence length="36" mass="4110">RVLDEKYGNLVDGVNYSANSYSRLQASSRELKCNCR</sequence>
<proteinExistence type="predicted"/>
<dbReference type="EMBL" id="BARS01051699">
    <property type="protein sequence ID" value="GAG47900.1"/>
    <property type="molecule type" value="Genomic_DNA"/>
</dbReference>
<gene>
    <name evidence="1" type="ORF">S01H1_76954</name>
</gene>
<evidence type="ECO:0000313" key="1">
    <source>
        <dbReference type="EMBL" id="GAG47900.1"/>
    </source>
</evidence>
<comment type="caution">
    <text evidence="1">The sequence shown here is derived from an EMBL/GenBank/DDBJ whole genome shotgun (WGS) entry which is preliminary data.</text>
</comment>
<organism evidence="1">
    <name type="scientific">marine sediment metagenome</name>
    <dbReference type="NCBI Taxonomy" id="412755"/>
    <lineage>
        <taxon>unclassified sequences</taxon>
        <taxon>metagenomes</taxon>
        <taxon>ecological metagenomes</taxon>
    </lineage>
</organism>
<feature type="non-terminal residue" evidence="1">
    <location>
        <position position="1"/>
    </location>
</feature>
<name>X0XX16_9ZZZZ</name>
<reference evidence="1" key="1">
    <citation type="journal article" date="2014" name="Front. Microbiol.">
        <title>High frequency of phylogenetically diverse reductive dehalogenase-homologous genes in deep subseafloor sedimentary metagenomes.</title>
        <authorList>
            <person name="Kawai M."/>
            <person name="Futagami T."/>
            <person name="Toyoda A."/>
            <person name="Takaki Y."/>
            <person name="Nishi S."/>
            <person name="Hori S."/>
            <person name="Arai W."/>
            <person name="Tsubouchi T."/>
            <person name="Morono Y."/>
            <person name="Uchiyama I."/>
            <person name="Ito T."/>
            <person name="Fujiyama A."/>
            <person name="Inagaki F."/>
            <person name="Takami H."/>
        </authorList>
    </citation>
    <scope>NUCLEOTIDE SEQUENCE</scope>
    <source>
        <strain evidence="1">Expedition CK06-06</strain>
    </source>
</reference>
<accession>X0XX16</accession>
<protein>
    <submittedName>
        <fullName evidence="1">Uncharacterized protein</fullName>
    </submittedName>
</protein>
<dbReference type="AlphaFoldDB" id="X0XX16"/>